<evidence type="ECO:0000313" key="8">
    <source>
        <dbReference type="Proteomes" id="UP001597128"/>
    </source>
</evidence>
<name>A0ABW3F6I6_9PROT</name>
<dbReference type="Pfam" id="PF06629">
    <property type="entry name" value="MipA"/>
    <property type="match status" value="1"/>
</dbReference>
<evidence type="ECO:0000256" key="6">
    <source>
        <dbReference type="SAM" id="SignalP"/>
    </source>
</evidence>
<comment type="subcellular location">
    <subcellularLocation>
        <location evidence="1">Cell outer membrane</location>
    </subcellularLocation>
</comment>
<proteinExistence type="inferred from homology"/>
<keyword evidence="4" id="KW-0472">Membrane</keyword>
<dbReference type="InterPro" id="IPR010583">
    <property type="entry name" value="MipA"/>
</dbReference>
<evidence type="ECO:0000256" key="3">
    <source>
        <dbReference type="ARBA" id="ARBA00022729"/>
    </source>
</evidence>
<keyword evidence="3 6" id="KW-0732">Signal</keyword>
<organism evidence="7 8">
    <name type="scientific">Methylophilus luteus</name>
    <dbReference type="NCBI Taxonomy" id="640108"/>
    <lineage>
        <taxon>Bacteria</taxon>
        <taxon>Pseudomonadati</taxon>
        <taxon>Pseudomonadota</taxon>
        <taxon>Betaproteobacteria</taxon>
        <taxon>Nitrosomonadales</taxon>
        <taxon>Methylophilaceae</taxon>
        <taxon>Methylophilus</taxon>
    </lineage>
</organism>
<evidence type="ECO:0000256" key="4">
    <source>
        <dbReference type="ARBA" id="ARBA00023136"/>
    </source>
</evidence>
<dbReference type="PANTHER" id="PTHR38776">
    <property type="entry name" value="MLTA-INTERACTING PROTEIN-RELATED"/>
    <property type="match status" value="1"/>
</dbReference>
<evidence type="ECO:0000256" key="5">
    <source>
        <dbReference type="ARBA" id="ARBA00023237"/>
    </source>
</evidence>
<protein>
    <submittedName>
        <fullName evidence="7">MipA/OmpV family protein</fullName>
    </submittedName>
</protein>
<evidence type="ECO:0000256" key="2">
    <source>
        <dbReference type="ARBA" id="ARBA00005722"/>
    </source>
</evidence>
<evidence type="ECO:0000256" key="1">
    <source>
        <dbReference type="ARBA" id="ARBA00004442"/>
    </source>
</evidence>
<dbReference type="Proteomes" id="UP001597128">
    <property type="component" value="Unassembled WGS sequence"/>
</dbReference>
<gene>
    <name evidence="7" type="ORF">ACFQ1Z_02965</name>
</gene>
<keyword evidence="5" id="KW-0998">Cell outer membrane</keyword>
<reference evidence="8" key="1">
    <citation type="journal article" date="2019" name="Int. J. Syst. Evol. Microbiol.">
        <title>The Global Catalogue of Microorganisms (GCM) 10K type strain sequencing project: providing services to taxonomists for standard genome sequencing and annotation.</title>
        <authorList>
            <consortium name="The Broad Institute Genomics Platform"/>
            <consortium name="The Broad Institute Genome Sequencing Center for Infectious Disease"/>
            <person name="Wu L."/>
            <person name="Ma J."/>
        </authorList>
    </citation>
    <scope>NUCLEOTIDE SEQUENCE [LARGE SCALE GENOMIC DNA]</scope>
    <source>
        <strain evidence="8">CCUG 58412</strain>
    </source>
</reference>
<feature type="signal peptide" evidence="6">
    <location>
        <begin position="1"/>
        <end position="28"/>
    </location>
</feature>
<accession>A0ABW3F6I6</accession>
<dbReference type="EMBL" id="JBHTKB010000001">
    <property type="protein sequence ID" value="MFD0912500.1"/>
    <property type="molecule type" value="Genomic_DNA"/>
</dbReference>
<comment type="similarity">
    <text evidence="2">Belongs to the MipA/OmpV family.</text>
</comment>
<sequence>MLGKKSIFSLSTTLGICGALFINPCAMAESKIDRQTETAMPRQKNMYGIGVGVIPKTSGSKDQRMLILPVINANYGERFYINGLQAGVWLLESDDKRIRLGLSADARFGWDASDSSRTKGMHDRDFSVDVGPVLRWQTDLGTINAQWGFDAGGASNGQNVQLQFIRSLYRSERFRVNGLVGVQWNNRKFNDYYFGVDADEVRPDRPAYQAKAGTQLQLGINGIYSVSADQAVFFGLIANRLGNQQADSPIVETRFQPLGYVGYSIGF</sequence>
<keyword evidence="8" id="KW-1185">Reference proteome</keyword>
<comment type="caution">
    <text evidence="7">The sequence shown here is derived from an EMBL/GenBank/DDBJ whole genome shotgun (WGS) entry which is preliminary data.</text>
</comment>
<dbReference type="RefSeq" id="WP_379055492.1">
    <property type="nucleotide sequence ID" value="NZ_JBHTKB010000001.1"/>
</dbReference>
<feature type="chain" id="PRO_5045811282" evidence="6">
    <location>
        <begin position="29"/>
        <end position="267"/>
    </location>
</feature>
<dbReference type="PANTHER" id="PTHR38776:SF1">
    <property type="entry name" value="MLTA-INTERACTING PROTEIN-RELATED"/>
    <property type="match status" value="1"/>
</dbReference>
<evidence type="ECO:0000313" key="7">
    <source>
        <dbReference type="EMBL" id="MFD0912500.1"/>
    </source>
</evidence>